<protein>
    <submittedName>
        <fullName evidence="1">Uncharacterized protein</fullName>
    </submittedName>
</protein>
<name>X1AMW3_9ZZZZ</name>
<gene>
    <name evidence="1" type="ORF">S01H4_28296</name>
</gene>
<feature type="non-terminal residue" evidence="1">
    <location>
        <position position="116"/>
    </location>
</feature>
<comment type="caution">
    <text evidence="1">The sequence shown here is derived from an EMBL/GenBank/DDBJ whole genome shotgun (WGS) entry which is preliminary data.</text>
</comment>
<organism evidence="1">
    <name type="scientific">marine sediment metagenome</name>
    <dbReference type="NCBI Taxonomy" id="412755"/>
    <lineage>
        <taxon>unclassified sequences</taxon>
        <taxon>metagenomes</taxon>
        <taxon>ecological metagenomes</taxon>
    </lineage>
</organism>
<accession>X1AMW3</accession>
<sequence length="116" mass="12319">MVKAFTVGYPIALIPTITEDVLGVADVGIKGIDTGKDYYWNKGDATVYAEVVPANGRNVEVKFYGEYPLIALASDHAEILARQAVEGAGTGMVEEIVTEAQWDSADGIRGSAKGKI</sequence>
<evidence type="ECO:0000313" key="1">
    <source>
        <dbReference type="EMBL" id="GAG84045.1"/>
    </source>
</evidence>
<proteinExistence type="predicted"/>
<dbReference type="AlphaFoldDB" id="X1AMW3"/>
<reference evidence="1" key="1">
    <citation type="journal article" date="2014" name="Front. Microbiol.">
        <title>High frequency of phylogenetically diverse reductive dehalogenase-homologous genes in deep subseafloor sedimentary metagenomes.</title>
        <authorList>
            <person name="Kawai M."/>
            <person name="Futagami T."/>
            <person name="Toyoda A."/>
            <person name="Takaki Y."/>
            <person name="Nishi S."/>
            <person name="Hori S."/>
            <person name="Arai W."/>
            <person name="Tsubouchi T."/>
            <person name="Morono Y."/>
            <person name="Uchiyama I."/>
            <person name="Ito T."/>
            <person name="Fujiyama A."/>
            <person name="Inagaki F."/>
            <person name="Takami H."/>
        </authorList>
    </citation>
    <scope>NUCLEOTIDE SEQUENCE</scope>
    <source>
        <strain evidence="1">Expedition CK06-06</strain>
    </source>
</reference>
<dbReference type="EMBL" id="BART01014033">
    <property type="protein sequence ID" value="GAG84045.1"/>
    <property type="molecule type" value="Genomic_DNA"/>
</dbReference>